<evidence type="ECO:0000256" key="3">
    <source>
        <dbReference type="ARBA" id="ARBA00023098"/>
    </source>
</evidence>
<dbReference type="EMBL" id="LN890655">
    <property type="protein sequence ID" value="CUS04363.2"/>
    <property type="molecule type" value="Genomic_DNA"/>
</dbReference>
<dbReference type="InterPro" id="IPR020845">
    <property type="entry name" value="AMP-binding_CS"/>
</dbReference>
<evidence type="ECO:0000256" key="1">
    <source>
        <dbReference type="ARBA" id="ARBA00022598"/>
    </source>
</evidence>
<gene>
    <name evidence="6" type="ORF">CFX0092_A2485</name>
</gene>
<dbReference type="RefSeq" id="WP_095043701.1">
    <property type="nucleotide sequence ID" value="NZ_LN890655.1"/>
</dbReference>
<dbReference type="AlphaFoldDB" id="A0A170PHK5"/>
<evidence type="ECO:0000313" key="6">
    <source>
        <dbReference type="EMBL" id="CUS04363.2"/>
    </source>
</evidence>
<dbReference type="SUPFAM" id="SSF56801">
    <property type="entry name" value="Acetyl-CoA synthetase-like"/>
    <property type="match status" value="1"/>
</dbReference>
<dbReference type="PANTHER" id="PTHR43272">
    <property type="entry name" value="LONG-CHAIN-FATTY-ACID--COA LIGASE"/>
    <property type="match status" value="1"/>
</dbReference>
<dbReference type="GO" id="GO:0004467">
    <property type="term" value="F:long-chain fatty acid-CoA ligase activity"/>
    <property type="evidence" value="ECO:0007669"/>
    <property type="project" value="TreeGrafter"/>
</dbReference>
<accession>A0A170PHK5</accession>
<evidence type="ECO:0000256" key="2">
    <source>
        <dbReference type="ARBA" id="ARBA00022832"/>
    </source>
</evidence>
<sequence>MEASAQTLPQFFLHQAQTQPPGKVALRQKEFGIWREFSWGDSYDQMRDFAMGLIALGVQRGDKMCTVGDNDRYYLWAYLGLQAVGAAQVGLFTDATPAEMAYVIDHSDATFVLAKDQEQCDKMLEIRERIPRVRRVIYWDDRGLWNYDDPWLIPFADVQALGRDLVAREPGRFETEIALGQAGDVAMFCYTSGTTGLPKAVMLSHGNILSTIDLYNKVDPRRDTDNHVSFLPLGWIAEPILGFAAHVFAGVILNFPEEPETVRQNIREIAPELLFYNARLWDSLVGMVQVRMNDATAINRALYRRFLPIGYRMADAKFSGQQPGPGLRAAYALGDRLVFGPLRDQLGLSRIRAAYTAGSSLSPDAMRFFHALGINLKQIYGSTEVAGGATVHRDNDIKFASVGQPAPGVELRIAPDGEIQIAGPMVMQGYYKDPANTAKDILEEDGRRWFRSGDAGYIDDDGHLIYLDRVKDMLTLANGERFSPQFIEGRLKFSPYVRDVMAVGGENRAFVTALIIIDFENVGQWAEKQRIPYTTFVDLSQRPPVYELVRRTVEEVNESLPAAARVRRFVLMHKEFDADEAEMTRTRKLKRNVLFDRYSAIIDALYSGATTIQVRAPVRYQDGSEGFIETEIRVMGLE</sequence>
<reference evidence="6" key="1">
    <citation type="submission" date="2016-01" db="EMBL/GenBank/DDBJ databases">
        <authorList>
            <person name="Mcilroy J.S."/>
            <person name="Karst M S."/>
            <person name="Albertsen M."/>
        </authorList>
    </citation>
    <scope>NUCLEOTIDE SEQUENCE</scope>
    <source>
        <strain evidence="6">Cfx-K</strain>
    </source>
</reference>
<dbReference type="Proteomes" id="UP000215027">
    <property type="component" value="Chromosome I"/>
</dbReference>
<dbReference type="Gene3D" id="3.40.50.12780">
    <property type="entry name" value="N-terminal domain of ligase-like"/>
    <property type="match status" value="1"/>
</dbReference>
<keyword evidence="3" id="KW-0443">Lipid metabolism</keyword>
<dbReference type="OrthoDB" id="9781737at2"/>
<keyword evidence="1 6" id="KW-0436">Ligase</keyword>
<organism evidence="6 7">
    <name type="scientific">Candidatus Promineifilum breve</name>
    <dbReference type="NCBI Taxonomy" id="1806508"/>
    <lineage>
        <taxon>Bacteria</taxon>
        <taxon>Bacillati</taxon>
        <taxon>Chloroflexota</taxon>
        <taxon>Ardenticatenia</taxon>
        <taxon>Candidatus Promineifilales</taxon>
        <taxon>Candidatus Promineifilaceae</taxon>
        <taxon>Candidatus Promineifilum</taxon>
    </lineage>
</organism>
<dbReference type="InterPro" id="IPR000873">
    <property type="entry name" value="AMP-dep_synth/lig_dom"/>
</dbReference>
<protein>
    <recommendedName>
        <fullName evidence="4">Acyl-CoA synthetase</fullName>
    </recommendedName>
</protein>
<evidence type="ECO:0000259" key="5">
    <source>
        <dbReference type="Pfam" id="PF00501"/>
    </source>
</evidence>
<evidence type="ECO:0000256" key="4">
    <source>
        <dbReference type="ARBA" id="ARBA00032875"/>
    </source>
</evidence>
<dbReference type="Pfam" id="PF00501">
    <property type="entry name" value="AMP-binding"/>
    <property type="match status" value="1"/>
</dbReference>
<dbReference type="KEGG" id="pbf:CFX0092_A2485"/>
<dbReference type="InterPro" id="IPR042099">
    <property type="entry name" value="ANL_N_sf"/>
</dbReference>
<keyword evidence="2" id="KW-0276">Fatty acid metabolism</keyword>
<name>A0A170PHK5_9CHLR</name>
<dbReference type="Pfam" id="PF23562">
    <property type="entry name" value="AMP-binding_C_3"/>
    <property type="match status" value="1"/>
</dbReference>
<dbReference type="PANTHER" id="PTHR43272:SF32">
    <property type="entry name" value="AMP-DEPENDENT SYNTHETASE_LIGASE DOMAIN-CONTAINING PROTEIN"/>
    <property type="match status" value="1"/>
</dbReference>
<dbReference type="GO" id="GO:0016020">
    <property type="term" value="C:membrane"/>
    <property type="evidence" value="ECO:0007669"/>
    <property type="project" value="TreeGrafter"/>
</dbReference>
<dbReference type="PROSITE" id="PS00455">
    <property type="entry name" value="AMP_BINDING"/>
    <property type="match status" value="1"/>
</dbReference>
<proteinExistence type="predicted"/>
<keyword evidence="7" id="KW-1185">Reference proteome</keyword>
<feature type="domain" description="AMP-dependent synthetase/ligase" evidence="5">
    <location>
        <begin position="14"/>
        <end position="431"/>
    </location>
</feature>
<evidence type="ECO:0000313" key="7">
    <source>
        <dbReference type="Proteomes" id="UP000215027"/>
    </source>
</evidence>